<sequence>MEWLERLFGKSKQIGEGLSIDRNKTSTSLNEKLEALIPAGKIASLNSGEMVGVIAADAQEKYTGQFETSAINCRINLDMEAIKREEKGYKPLPSFYDFGGKLDEKLRQNFNHISQEIQEMVLAFKPPTPTVPVKATMKK</sequence>
<keyword evidence="2" id="KW-1185">Reference proteome</keyword>
<dbReference type="EMBL" id="RBKU01000001">
    <property type="protein sequence ID" value="RKR84609.1"/>
    <property type="molecule type" value="Genomic_DNA"/>
</dbReference>
<comment type="caution">
    <text evidence="1">The sequence shown here is derived from an EMBL/GenBank/DDBJ whole genome shotgun (WGS) entry which is preliminary data.</text>
</comment>
<reference evidence="1 2" key="1">
    <citation type="submission" date="2018-10" db="EMBL/GenBank/DDBJ databases">
        <title>Genomic Encyclopedia of Archaeal and Bacterial Type Strains, Phase II (KMG-II): from individual species to whole genera.</title>
        <authorList>
            <person name="Goeker M."/>
        </authorList>
    </citation>
    <scope>NUCLEOTIDE SEQUENCE [LARGE SCALE GENOMIC DNA]</scope>
    <source>
        <strain evidence="1 2">DSM 18602</strain>
    </source>
</reference>
<protein>
    <submittedName>
        <fullName evidence="1">Uncharacterized protein</fullName>
    </submittedName>
</protein>
<dbReference type="Proteomes" id="UP000268007">
    <property type="component" value="Unassembled WGS sequence"/>
</dbReference>
<name>A0A495J979_9SPHI</name>
<organism evidence="1 2">
    <name type="scientific">Mucilaginibacter gracilis</name>
    <dbReference type="NCBI Taxonomy" id="423350"/>
    <lineage>
        <taxon>Bacteria</taxon>
        <taxon>Pseudomonadati</taxon>
        <taxon>Bacteroidota</taxon>
        <taxon>Sphingobacteriia</taxon>
        <taxon>Sphingobacteriales</taxon>
        <taxon>Sphingobacteriaceae</taxon>
        <taxon>Mucilaginibacter</taxon>
    </lineage>
</organism>
<accession>A0A495J979</accession>
<evidence type="ECO:0000313" key="1">
    <source>
        <dbReference type="EMBL" id="RKR84609.1"/>
    </source>
</evidence>
<gene>
    <name evidence="1" type="ORF">BDD43_4855</name>
</gene>
<dbReference type="AlphaFoldDB" id="A0A495J979"/>
<evidence type="ECO:0000313" key="2">
    <source>
        <dbReference type="Proteomes" id="UP000268007"/>
    </source>
</evidence>
<proteinExistence type="predicted"/>
<dbReference type="RefSeq" id="WP_211339725.1">
    <property type="nucleotide sequence ID" value="NZ_RBKU01000001.1"/>
</dbReference>